<evidence type="ECO:0000313" key="2">
    <source>
        <dbReference type="EMBL" id="KRH93270.1"/>
    </source>
</evidence>
<keyword evidence="3" id="KW-1185">Reference proteome</keyword>
<keyword evidence="1" id="KW-0472">Membrane</keyword>
<feature type="non-terminal residue" evidence="2">
    <location>
        <position position="1"/>
    </location>
</feature>
<dbReference type="VEuPathDB" id="MicrosporidiaDB:M153_11990003195"/>
<proteinExistence type="predicted"/>
<keyword evidence="1" id="KW-1133">Transmembrane helix</keyword>
<sequence>TAIKNLLKLNSVVLLIFHLIILIVNIVKFKKLNTEYQIFYNCMNR</sequence>
<feature type="transmembrane region" description="Helical" evidence="1">
    <location>
        <begin position="6"/>
        <end position="27"/>
    </location>
</feature>
<gene>
    <name evidence="2" type="ORF">M153_11990003195</name>
</gene>
<comment type="caution">
    <text evidence="2">The sequence shown here is derived from an EMBL/GenBank/DDBJ whole genome shotgun (WGS) entry which is preliminary data.</text>
</comment>
<dbReference type="Proteomes" id="UP000051530">
    <property type="component" value="Unassembled WGS sequence"/>
</dbReference>
<evidence type="ECO:0000256" key="1">
    <source>
        <dbReference type="SAM" id="Phobius"/>
    </source>
</evidence>
<dbReference type="AlphaFoldDB" id="A0A0R0LV87"/>
<protein>
    <submittedName>
        <fullName evidence="2">Uncharacterized protein</fullName>
    </submittedName>
</protein>
<accession>A0A0R0LV87</accession>
<reference evidence="2 3" key="1">
    <citation type="submission" date="2015-07" db="EMBL/GenBank/DDBJ databases">
        <title>The genome of Pseudoloma neurophilia, a relevant intracellular parasite of the zebrafish.</title>
        <authorList>
            <person name="Ndikumana S."/>
            <person name="Pelin A."/>
            <person name="Sanders J."/>
            <person name="Corradi N."/>
        </authorList>
    </citation>
    <scope>NUCLEOTIDE SEQUENCE [LARGE SCALE GENOMIC DNA]</scope>
    <source>
        <strain evidence="2 3">MK1</strain>
    </source>
</reference>
<dbReference type="EMBL" id="LGUB01000408">
    <property type="protein sequence ID" value="KRH93270.1"/>
    <property type="molecule type" value="Genomic_DNA"/>
</dbReference>
<organism evidence="2 3">
    <name type="scientific">Pseudoloma neurophilia</name>
    <dbReference type="NCBI Taxonomy" id="146866"/>
    <lineage>
        <taxon>Eukaryota</taxon>
        <taxon>Fungi</taxon>
        <taxon>Fungi incertae sedis</taxon>
        <taxon>Microsporidia</taxon>
        <taxon>Pseudoloma</taxon>
    </lineage>
</organism>
<name>A0A0R0LV87_9MICR</name>
<keyword evidence="1" id="KW-0812">Transmembrane</keyword>
<evidence type="ECO:0000313" key="3">
    <source>
        <dbReference type="Proteomes" id="UP000051530"/>
    </source>
</evidence>